<comment type="caution">
    <text evidence="1">The sequence shown here is derived from an EMBL/GenBank/DDBJ whole genome shotgun (WGS) entry which is preliminary data.</text>
</comment>
<dbReference type="EMBL" id="VICG01000005">
    <property type="protein sequence ID" value="KAA8571672.1"/>
    <property type="molecule type" value="Genomic_DNA"/>
</dbReference>
<evidence type="ECO:0000313" key="1">
    <source>
        <dbReference type="EMBL" id="KAA8571672.1"/>
    </source>
</evidence>
<dbReference type="Proteomes" id="UP000322873">
    <property type="component" value="Unassembled WGS sequence"/>
</dbReference>
<sequence length="103" mass="11557">MKKIRYKKFEVENPFEGRLGESFFPSCLDVGSPSKSNHTKSLPRGISNIVAGFLLRVHVPDHIVGQSNNLIPCSLRHFGETFSLSLVFECVSWEINACEFVSV</sequence>
<dbReference type="AlphaFoldDB" id="A0A5M9JV64"/>
<proteinExistence type="predicted"/>
<evidence type="ECO:0000313" key="2">
    <source>
        <dbReference type="Proteomes" id="UP000322873"/>
    </source>
</evidence>
<keyword evidence="2" id="KW-1185">Reference proteome</keyword>
<organism evidence="1 2">
    <name type="scientific">Monilinia fructicola</name>
    <name type="common">Brown rot fungus</name>
    <name type="synonym">Ciboria fructicola</name>
    <dbReference type="NCBI Taxonomy" id="38448"/>
    <lineage>
        <taxon>Eukaryota</taxon>
        <taxon>Fungi</taxon>
        <taxon>Dikarya</taxon>
        <taxon>Ascomycota</taxon>
        <taxon>Pezizomycotina</taxon>
        <taxon>Leotiomycetes</taxon>
        <taxon>Helotiales</taxon>
        <taxon>Sclerotiniaceae</taxon>
        <taxon>Monilinia</taxon>
    </lineage>
</organism>
<accession>A0A5M9JV64</accession>
<gene>
    <name evidence="1" type="ORF">EYC84_001659</name>
</gene>
<protein>
    <submittedName>
        <fullName evidence="1">Uncharacterized protein</fullName>
    </submittedName>
</protein>
<name>A0A5M9JV64_MONFR</name>
<reference evidence="1 2" key="1">
    <citation type="submission" date="2019-06" db="EMBL/GenBank/DDBJ databases">
        <title>Genome Sequence of the Brown Rot Fungal Pathogen Monilinia fructicola.</title>
        <authorList>
            <person name="De Miccolis Angelini R.M."/>
            <person name="Landi L."/>
            <person name="Abate D."/>
            <person name="Pollastro S."/>
            <person name="Romanazzi G."/>
            <person name="Faretra F."/>
        </authorList>
    </citation>
    <scope>NUCLEOTIDE SEQUENCE [LARGE SCALE GENOMIC DNA]</scope>
    <source>
        <strain evidence="1 2">Mfrc123</strain>
    </source>
</reference>